<dbReference type="SUPFAM" id="SSF75217">
    <property type="entry name" value="alpha/beta knot"/>
    <property type="match status" value="1"/>
</dbReference>
<keyword evidence="7 15" id="KW-0963">Cytoplasm</keyword>
<feature type="binding site" evidence="15 16">
    <location>
        <begin position="143"/>
        <end position="148"/>
    </location>
    <ligand>
        <name>S-adenosyl-L-methionine</name>
        <dbReference type="ChEBI" id="CHEBI:59789"/>
    </ligand>
</feature>
<dbReference type="Pfam" id="PF01746">
    <property type="entry name" value="tRNA_m1G_MT"/>
    <property type="match status" value="1"/>
</dbReference>
<evidence type="ECO:0000313" key="19">
    <source>
        <dbReference type="EMBL" id="OPG16151.1"/>
    </source>
</evidence>
<evidence type="ECO:0000256" key="15">
    <source>
        <dbReference type="HAMAP-Rule" id="MF_00605"/>
    </source>
</evidence>
<dbReference type="NCBIfam" id="NF000648">
    <property type="entry name" value="PRK00026.1"/>
    <property type="match status" value="1"/>
</dbReference>
<comment type="caution">
    <text evidence="19">The sequence shown here is derived from an EMBL/GenBank/DDBJ whole genome shotgun (WGS) entry which is preliminary data.</text>
</comment>
<evidence type="ECO:0000256" key="14">
    <source>
        <dbReference type="ARBA" id="ARBA00047783"/>
    </source>
</evidence>
<dbReference type="InterPro" id="IPR023148">
    <property type="entry name" value="tRNA_m1G_MeTrfase_C_sf"/>
</dbReference>
<feature type="domain" description="tRNA methyltransferase TRMD/TRM10-type" evidence="18">
    <location>
        <begin position="10"/>
        <end position="235"/>
    </location>
</feature>
<evidence type="ECO:0000256" key="16">
    <source>
        <dbReference type="PIRSR" id="PIRSR000386-1"/>
    </source>
</evidence>
<dbReference type="Proteomes" id="UP000190229">
    <property type="component" value="Unassembled WGS sequence"/>
</dbReference>
<evidence type="ECO:0000256" key="5">
    <source>
        <dbReference type="ARBA" id="ARBA00012807"/>
    </source>
</evidence>
<dbReference type="NCBIfam" id="TIGR00088">
    <property type="entry name" value="trmD"/>
    <property type="match status" value="1"/>
</dbReference>
<dbReference type="GO" id="GO:0005829">
    <property type="term" value="C:cytosol"/>
    <property type="evidence" value="ECO:0007669"/>
    <property type="project" value="TreeGrafter"/>
</dbReference>
<keyword evidence="9 15" id="KW-0808">Transferase</keyword>
<dbReference type="PANTHER" id="PTHR46417:SF1">
    <property type="entry name" value="TRNA (GUANINE-N(1)-)-METHYLTRANSFERASE"/>
    <property type="match status" value="1"/>
</dbReference>
<protein>
    <recommendedName>
        <fullName evidence="6 15">tRNA (guanine-N(1)-)-methyltransferase</fullName>
        <ecNumber evidence="5 15">2.1.1.228</ecNumber>
    </recommendedName>
    <alternativeName>
        <fullName evidence="12 15">M1G-methyltransferase</fullName>
    </alternativeName>
    <alternativeName>
        <fullName evidence="13 15">tRNA [GM37] methyltransferase</fullName>
    </alternativeName>
</protein>
<evidence type="ECO:0000256" key="11">
    <source>
        <dbReference type="ARBA" id="ARBA00022694"/>
    </source>
</evidence>
<accession>A0A1V4ETC8</accession>
<evidence type="ECO:0000256" key="6">
    <source>
        <dbReference type="ARBA" id="ARBA00014679"/>
    </source>
</evidence>
<evidence type="ECO:0000256" key="2">
    <source>
        <dbReference type="ARBA" id="ARBA00004496"/>
    </source>
</evidence>
<evidence type="ECO:0000256" key="8">
    <source>
        <dbReference type="ARBA" id="ARBA00022603"/>
    </source>
</evidence>
<keyword evidence="8 15" id="KW-0489">Methyltransferase</keyword>
<comment type="subunit">
    <text evidence="4 15 17">Homodimer.</text>
</comment>
<dbReference type="GO" id="GO:0002939">
    <property type="term" value="P:tRNA N1-guanine methylation"/>
    <property type="evidence" value="ECO:0007669"/>
    <property type="project" value="TreeGrafter"/>
</dbReference>
<comment type="function">
    <text evidence="1 15 17">Specifically methylates guanosine-37 in various tRNAs.</text>
</comment>
<dbReference type="AlphaFoldDB" id="A0A1V4ETC8"/>
<gene>
    <name evidence="15" type="primary">trmD</name>
    <name evidence="19" type="ORF">B2M26_07480</name>
</gene>
<dbReference type="InterPro" id="IPR029028">
    <property type="entry name" value="Alpha/beta_knot_MTases"/>
</dbReference>
<evidence type="ECO:0000256" key="12">
    <source>
        <dbReference type="ARBA" id="ARBA00029736"/>
    </source>
</evidence>
<keyword evidence="20" id="KW-1185">Reference proteome</keyword>
<dbReference type="Gene3D" id="3.40.1280.10">
    <property type="match status" value="1"/>
</dbReference>
<dbReference type="PANTHER" id="PTHR46417">
    <property type="entry name" value="TRNA (GUANINE-N(1)-)-METHYLTRANSFERASE"/>
    <property type="match status" value="1"/>
</dbReference>
<keyword evidence="10 15" id="KW-0949">S-adenosyl-L-methionine</keyword>
<dbReference type="CDD" id="cd18080">
    <property type="entry name" value="TrmD-like"/>
    <property type="match status" value="1"/>
</dbReference>
<dbReference type="HAMAP" id="MF_00605">
    <property type="entry name" value="TrmD"/>
    <property type="match status" value="1"/>
</dbReference>
<comment type="similarity">
    <text evidence="3 15 17">Belongs to the RNA methyltransferase TrmD family.</text>
</comment>
<comment type="subcellular location">
    <subcellularLocation>
        <location evidence="2 15 17">Cytoplasm</location>
    </subcellularLocation>
</comment>
<dbReference type="GO" id="GO:0052906">
    <property type="term" value="F:tRNA (guanine(37)-N1)-methyltransferase activity"/>
    <property type="evidence" value="ECO:0007669"/>
    <property type="project" value="UniProtKB-UniRule"/>
</dbReference>
<evidence type="ECO:0000313" key="20">
    <source>
        <dbReference type="Proteomes" id="UP000190229"/>
    </source>
</evidence>
<dbReference type="EMBL" id="MWPS01000021">
    <property type="protein sequence ID" value="OPG16151.1"/>
    <property type="molecule type" value="Genomic_DNA"/>
</dbReference>
<dbReference type="Gene3D" id="1.10.1270.20">
    <property type="entry name" value="tRNA(m1g37)methyltransferase, domain 2"/>
    <property type="match status" value="1"/>
</dbReference>
<sequence length="257" mass="29483">MNRKESHVLHLDILSLFPEAIEPYLSSSVLARAKRTGTVDICVTNFRDFSEDRHKTVDDYPFGGGAGMLLKAPPLFAAVDHVRALRNLEYAPRVIMMTPQGRTFNQAVARELKKERHLIFLCGHYEGFDDRVRQHLATDELSIGDFVLTGGELAALVVVDAVVRLMPGVLGNEESPKQDSHENGMLEYPQYTRPRKFREWEVPEVLLSGHHENIEAWRRREALANTCRNRPDLFMKLPLDERERSEIVRYVNGYLEN</sequence>
<comment type="catalytic activity">
    <reaction evidence="14 15 17">
        <text>guanosine(37) in tRNA + S-adenosyl-L-methionine = N(1)-methylguanosine(37) in tRNA + S-adenosyl-L-homocysteine + H(+)</text>
        <dbReference type="Rhea" id="RHEA:36899"/>
        <dbReference type="Rhea" id="RHEA-COMP:10145"/>
        <dbReference type="Rhea" id="RHEA-COMP:10147"/>
        <dbReference type="ChEBI" id="CHEBI:15378"/>
        <dbReference type="ChEBI" id="CHEBI:57856"/>
        <dbReference type="ChEBI" id="CHEBI:59789"/>
        <dbReference type="ChEBI" id="CHEBI:73542"/>
        <dbReference type="ChEBI" id="CHEBI:74269"/>
        <dbReference type="EC" id="2.1.1.228"/>
    </reaction>
</comment>
<dbReference type="FunFam" id="3.40.1280.10:FF:000001">
    <property type="entry name" value="tRNA (guanine-N(1)-)-methyltransferase"/>
    <property type="match status" value="1"/>
</dbReference>
<proteinExistence type="inferred from homology"/>
<evidence type="ECO:0000256" key="9">
    <source>
        <dbReference type="ARBA" id="ARBA00022679"/>
    </source>
</evidence>
<reference evidence="19 20" key="1">
    <citation type="submission" date="2017-02" db="EMBL/GenBank/DDBJ databases">
        <title>Draft genome of Acidibacillus ferrooxidans Huett2.</title>
        <authorList>
            <person name="Schopf S."/>
        </authorList>
    </citation>
    <scope>NUCLEOTIDE SEQUENCE [LARGE SCALE GENOMIC DNA]</scope>
    <source>
        <strain evidence="19 20">Huett2</strain>
    </source>
</reference>
<evidence type="ECO:0000256" key="1">
    <source>
        <dbReference type="ARBA" id="ARBA00002634"/>
    </source>
</evidence>
<evidence type="ECO:0000256" key="7">
    <source>
        <dbReference type="ARBA" id="ARBA00022490"/>
    </source>
</evidence>
<evidence type="ECO:0000256" key="13">
    <source>
        <dbReference type="ARBA" id="ARBA00033392"/>
    </source>
</evidence>
<evidence type="ECO:0000259" key="18">
    <source>
        <dbReference type="Pfam" id="PF01746"/>
    </source>
</evidence>
<evidence type="ECO:0000256" key="4">
    <source>
        <dbReference type="ARBA" id="ARBA00011738"/>
    </source>
</evidence>
<dbReference type="EC" id="2.1.1.228" evidence="5 15"/>
<evidence type="ECO:0000256" key="3">
    <source>
        <dbReference type="ARBA" id="ARBA00007630"/>
    </source>
</evidence>
<name>A0A1V4ETC8_9BACL</name>
<dbReference type="InterPro" id="IPR016009">
    <property type="entry name" value="tRNA_MeTrfase_TRMD/TRM10"/>
</dbReference>
<dbReference type="PIRSF" id="PIRSF000386">
    <property type="entry name" value="tRNA_mtase"/>
    <property type="match status" value="1"/>
</dbReference>
<evidence type="ECO:0000256" key="10">
    <source>
        <dbReference type="ARBA" id="ARBA00022691"/>
    </source>
</evidence>
<keyword evidence="11 15" id="KW-0819">tRNA processing</keyword>
<dbReference type="FunFam" id="1.10.1270.20:FF:000001">
    <property type="entry name" value="tRNA (guanine-N(1)-)-methyltransferase"/>
    <property type="match status" value="1"/>
</dbReference>
<evidence type="ECO:0000256" key="17">
    <source>
        <dbReference type="RuleBase" id="RU003464"/>
    </source>
</evidence>
<dbReference type="InterPro" id="IPR029026">
    <property type="entry name" value="tRNA_m1G_MTases_N"/>
</dbReference>
<dbReference type="InterPro" id="IPR002649">
    <property type="entry name" value="tRNA_m1G_MeTrfase_TrmD"/>
</dbReference>
<organism evidence="19 20">
    <name type="scientific">Ferroacidibacillus organovorans</name>
    <dbReference type="NCBI Taxonomy" id="1765683"/>
    <lineage>
        <taxon>Bacteria</taxon>
        <taxon>Bacillati</taxon>
        <taxon>Bacillota</taxon>
        <taxon>Bacilli</taxon>
        <taxon>Bacillales</taxon>
        <taxon>Alicyclobacillaceae</taxon>
        <taxon>Ferroacidibacillus</taxon>
    </lineage>
</organism>
<feature type="binding site" evidence="15 16">
    <location>
        <position position="123"/>
    </location>
    <ligand>
        <name>S-adenosyl-L-methionine</name>
        <dbReference type="ChEBI" id="CHEBI:59789"/>
    </ligand>
</feature>